<feature type="compositionally biased region" description="Low complexity" evidence="1">
    <location>
        <begin position="290"/>
        <end position="299"/>
    </location>
</feature>
<dbReference type="EMBL" id="SDOV01000008">
    <property type="protein sequence ID" value="KAH7637906.1"/>
    <property type="molecule type" value="Genomic_DNA"/>
</dbReference>
<proteinExistence type="predicted"/>
<dbReference type="Proteomes" id="UP000828236">
    <property type="component" value="Unassembled WGS sequence"/>
</dbReference>
<sequence length="445" mass="50926">MDLINDHENYEDDSLEDEQDVIEIPESPMTVDMNNDNYSIRDCFVSKQQEMKNSLFTNVSDHPGLPSDIIVIDQPGKIIDKRNRIRMKSSTFGRMKFKDFKQAKKKIESEKSFIKSVNNVCSMSVTKNMKKVKNTLAVLMSNFDKMDHHSTSTRQDESISENLLKTNETIIQSPQMLAENSFFSNESNHLSESNSSDSIESEQILSSISSNQMNHNDFNHNESISRPLVSANESILDYHSIDDDDDYDAPTILADKTIDPNQSQFNETTLLENSSNIINETIIMDDDSLDSTSSSSTGDKCPISSAVTTNENIQPKSSRDDFFNQHDDDDNDTGEIKLKVFKDKKSAKIKQTEGEQNVQPIIERDYQCDGLFRLLCHNCQNYYGSRQLSVTKLHSLLDDCAKHRGYRSAYRSPPRFWDMDFIDNETNSINDEQTKKNNENRKKKS</sequence>
<feature type="compositionally biased region" description="Polar residues" evidence="1">
    <location>
        <begin position="305"/>
        <end position="316"/>
    </location>
</feature>
<feature type="region of interest" description="Disordered" evidence="1">
    <location>
        <begin position="288"/>
        <end position="330"/>
    </location>
</feature>
<name>A0A9D4NTC4_DERFA</name>
<accession>A0A9D4NTC4</accession>
<comment type="caution">
    <text evidence="2">The sequence shown here is derived from an EMBL/GenBank/DDBJ whole genome shotgun (WGS) entry which is preliminary data.</text>
</comment>
<evidence type="ECO:0000313" key="2">
    <source>
        <dbReference type="EMBL" id="KAH7637906.1"/>
    </source>
</evidence>
<reference evidence="2" key="1">
    <citation type="submission" date="2020-06" db="EMBL/GenBank/DDBJ databases">
        <authorList>
            <person name="Ji K."/>
            <person name="Li J."/>
        </authorList>
    </citation>
    <scope>NUCLEOTIDE SEQUENCE</scope>
    <source>
        <strain evidence="2">JKM2019</strain>
        <tissue evidence="2">Whole body</tissue>
    </source>
</reference>
<feature type="compositionally biased region" description="Basic and acidic residues" evidence="1">
    <location>
        <begin position="317"/>
        <end position="326"/>
    </location>
</feature>
<dbReference type="OrthoDB" id="10524692at2759"/>
<gene>
    <name evidence="2" type="ORF">HUG17_9010</name>
</gene>
<protein>
    <submittedName>
        <fullName evidence="2">Uncharacterized protein</fullName>
    </submittedName>
</protein>
<reference evidence="2" key="2">
    <citation type="journal article" date="2021" name="World Allergy Organ. J.">
        <title>Chromosome-level assembly of Dermatophagoides farinae genome and transcriptome reveals two novel allergens Der f 37 and Der f 39.</title>
        <authorList>
            <person name="Chen J."/>
            <person name="Cai Z."/>
            <person name="Fan D."/>
            <person name="Hu J."/>
            <person name="Hou Y."/>
            <person name="He Y."/>
            <person name="Zhang Z."/>
            <person name="Zhao Z."/>
            <person name="Gao P."/>
            <person name="Hu W."/>
            <person name="Sun J."/>
            <person name="Li J."/>
            <person name="Ji K."/>
        </authorList>
    </citation>
    <scope>NUCLEOTIDE SEQUENCE</scope>
    <source>
        <strain evidence="2">JKM2019</strain>
    </source>
</reference>
<dbReference type="AlphaFoldDB" id="A0A9D4NTC4"/>
<evidence type="ECO:0000256" key="1">
    <source>
        <dbReference type="SAM" id="MobiDB-lite"/>
    </source>
</evidence>
<organism evidence="2">
    <name type="scientific">Dermatophagoides farinae</name>
    <name type="common">American house dust mite</name>
    <dbReference type="NCBI Taxonomy" id="6954"/>
    <lineage>
        <taxon>Eukaryota</taxon>
        <taxon>Metazoa</taxon>
        <taxon>Ecdysozoa</taxon>
        <taxon>Arthropoda</taxon>
        <taxon>Chelicerata</taxon>
        <taxon>Arachnida</taxon>
        <taxon>Acari</taxon>
        <taxon>Acariformes</taxon>
        <taxon>Sarcoptiformes</taxon>
        <taxon>Astigmata</taxon>
        <taxon>Psoroptidia</taxon>
        <taxon>Analgoidea</taxon>
        <taxon>Pyroglyphidae</taxon>
        <taxon>Dermatophagoidinae</taxon>
        <taxon>Dermatophagoides</taxon>
    </lineage>
</organism>